<dbReference type="RefSeq" id="WP_083363042.1">
    <property type="nucleotide sequence ID" value="NZ_LT629742.1"/>
</dbReference>
<dbReference type="AlphaFoldDB" id="A0A1H1PXH5"/>
<dbReference type="EMBL" id="LT629742">
    <property type="protein sequence ID" value="SDS15860.1"/>
    <property type="molecule type" value="Genomic_DNA"/>
</dbReference>
<gene>
    <name evidence="1" type="ORF">SAMN04489834_0967</name>
</gene>
<evidence type="ECO:0000313" key="2">
    <source>
        <dbReference type="Proteomes" id="UP000181956"/>
    </source>
</evidence>
<proteinExistence type="predicted"/>
<dbReference type="OrthoDB" id="5149329at2"/>
<dbReference type="InterPro" id="IPR014717">
    <property type="entry name" value="Transl_elong_EF1B/ribsomal_bS6"/>
</dbReference>
<keyword evidence="2" id="KW-1185">Reference proteome</keyword>
<protein>
    <recommendedName>
        <fullName evidence="3">Pilus assembly protein PilO</fullName>
    </recommendedName>
</protein>
<evidence type="ECO:0000313" key="1">
    <source>
        <dbReference type="EMBL" id="SDS15860.1"/>
    </source>
</evidence>
<accession>A0A1H1PXH5</accession>
<sequence length="275" mass="27907">MNDKRIWTIGAALLGVVLLLGGYFLGVAPQLAAAKDADDERVAVEAQNAGLAAELAVLKKDFESIDTFKKQLAEVRVAVPDNAGFSGFVAQIDAMAVAAGVQVSSLTVADARPYAGPMNSAALMLPPGAVKEVVDLQAKAAQTGDAADADAAAALDKSLLRPILAPVESSLVTPANFVAIPVTIETKGEYQKLLDFTSAVQNGSRLTLVYGLGLAPVEVEEGAAGEDAAAAVVAPYTASISGFIYVLLKASDVPVDLAAQKAAADAAAAEAAASE</sequence>
<organism evidence="1 2">
    <name type="scientific">Microterricola viridarii</name>
    <dbReference type="NCBI Taxonomy" id="412690"/>
    <lineage>
        <taxon>Bacteria</taxon>
        <taxon>Bacillati</taxon>
        <taxon>Actinomycetota</taxon>
        <taxon>Actinomycetes</taxon>
        <taxon>Micrococcales</taxon>
        <taxon>Microbacteriaceae</taxon>
        <taxon>Microterricola</taxon>
    </lineage>
</organism>
<dbReference type="STRING" id="412690.SAMN04489834_0967"/>
<reference evidence="2" key="1">
    <citation type="submission" date="2016-10" db="EMBL/GenBank/DDBJ databases">
        <authorList>
            <person name="Varghese N."/>
            <person name="Submissions S."/>
        </authorList>
    </citation>
    <scope>NUCLEOTIDE SEQUENCE [LARGE SCALE GENOMIC DNA]</scope>
    <source>
        <strain evidence="2">DSM 21772</strain>
    </source>
</reference>
<name>A0A1H1PXH5_9MICO</name>
<dbReference type="Gene3D" id="3.30.70.60">
    <property type="match status" value="1"/>
</dbReference>
<dbReference type="Proteomes" id="UP000181956">
    <property type="component" value="Chromosome I"/>
</dbReference>
<evidence type="ECO:0008006" key="3">
    <source>
        <dbReference type="Google" id="ProtNLM"/>
    </source>
</evidence>